<dbReference type="InterPro" id="IPR001647">
    <property type="entry name" value="HTH_TetR"/>
</dbReference>
<dbReference type="InterPro" id="IPR036271">
    <property type="entry name" value="Tet_transcr_reg_TetR-rel_C_sf"/>
</dbReference>
<feature type="region of interest" description="Disordered" evidence="3">
    <location>
        <begin position="1"/>
        <end position="37"/>
    </location>
</feature>
<dbReference type="PROSITE" id="PS50977">
    <property type="entry name" value="HTH_TETR_2"/>
    <property type="match status" value="1"/>
</dbReference>
<dbReference type="PANTHER" id="PTHR30055:SF226">
    <property type="entry name" value="HTH-TYPE TRANSCRIPTIONAL REGULATOR PKSA"/>
    <property type="match status" value="1"/>
</dbReference>
<dbReference type="GO" id="GO:0000976">
    <property type="term" value="F:transcription cis-regulatory region binding"/>
    <property type="evidence" value="ECO:0007669"/>
    <property type="project" value="TreeGrafter"/>
</dbReference>
<dbReference type="Pfam" id="PF00440">
    <property type="entry name" value="TetR_N"/>
    <property type="match status" value="1"/>
</dbReference>
<dbReference type="Gene3D" id="1.10.357.10">
    <property type="entry name" value="Tetracycline Repressor, domain 2"/>
    <property type="match status" value="1"/>
</dbReference>
<gene>
    <name evidence="5" type="primary">yttP</name>
    <name evidence="5" type="ORF">Poly21_21860</name>
</gene>
<dbReference type="SUPFAM" id="SSF48498">
    <property type="entry name" value="Tetracyclin repressor-like, C-terminal domain"/>
    <property type="match status" value="1"/>
</dbReference>
<evidence type="ECO:0000256" key="2">
    <source>
        <dbReference type="PROSITE-ProRule" id="PRU00335"/>
    </source>
</evidence>
<dbReference type="AlphaFoldDB" id="A0A5C6C7L5"/>
<feature type="domain" description="HTH tetR-type" evidence="4">
    <location>
        <begin position="37"/>
        <end position="97"/>
    </location>
</feature>
<feature type="DNA-binding region" description="H-T-H motif" evidence="2">
    <location>
        <begin position="60"/>
        <end position="79"/>
    </location>
</feature>
<dbReference type="Proteomes" id="UP000319908">
    <property type="component" value="Unassembled WGS sequence"/>
</dbReference>
<dbReference type="InterPro" id="IPR009057">
    <property type="entry name" value="Homeodomain-like_sf"/>
</dbReference>
<proteinExistence type="predicted"/>
<protein>
    <submittedName>
        <fullName evidence="5">HTH-type transcriptional regulator YttP</fullName>
    </submittedName>
</protein>
<dbReference type="InterPro" id="IPR015292">
    <property type="entry name" value="Tscrpt_reg_YbiH_C"/>
</dbReference>
<keyword evidence="6" id="KW-1185">Reference proteome</keyword>
<dbReference type="InterPro" id="IPR023772">
    <property type="entry name" value="DNA-bd_HTH_TetR-type_CS"/>
</dbReference>
<dbReference type="GO" id="GO:0003700">
    <property type="term" value="F:DNA-binding transcription factor activity"/>
    <property type="evidence" value="ECO:0007669"/>
    <property type="project" value="TreeGrafter"/>
</dbReference>
<evidence type="ECO:0000256" key="3">
    <source>
        <dbReference type="SAM" id="MobiDB-lite"/>
    </source>
</evidence>
<dbReference type="EMBL" id="SJPU01000001">
    <property type="protein sequence ID" value="TWU20007.1"/>
    <property type="molecule type" value="Genomic_DNA"/>
</dbReference>
<dbReference type="InterPro" id="IPR050109">
    <property type="entry name" value="HTH-type_TetR-like_transc_reg"/>
</dbReference>
<comment type="caution">
    <text evidence="5">The sequence shown here is derived from an EMBL/GenBank/DDBJ whole genome shotgun (WGS) entry which is preliminary data.</text>
</comment>
<accession>A0A5C6C7L5</accession>
<organism evidence="5 6">
    <name type="scientific">Allorhodopirellula heiligendammensis</name>
    <dbReference type="NCBI Taxonomy" id="2714739"/>
    <lineage>
        <taxon>Bacteria</taxon>
        <taxon>Pseudomonadati</taxon>
        <taxon>Planctomycetota</taxon>
        <taxon>Planctomycetia</taxon>
        <taxon>Pirellulales</taxon>
        <taxon>Pirellulaceae</taxon>
        <taxon>Allorhodopirellula</taxon>
    </lineage>
</organism>
<reference evidence="5 6" key="1">
    <citation type="journal article" date="2020" name="Antonie Van Leeuwenhoek">
        <title>Rhodopirellula heiligendammensis sp. nov., Rhodopirellula pilleata sp. nov., and Rhodopirellula solitaria sp. nov. isolated from natural or artificial marine surfaces in Northern Germany and California, USA, and emended description of the genus Rhodopirellula.</title>
        <authorList>
            <person name="Kallscheuer N."/>
            <person name="Wiegand S."/>
            <person name="Jogler M."/>
            <person name="Boedeker C."/>
            <person name="Peeters S.H."/>
            <person name="Rast P."/>
            <person name="Heuer A."/>
            <person name="Jetten M.S.M."/>
            <person name="Rohde M."/>
            <person name="Jogler C."/>
        </authorList>
    </citation>
    <scope>NUCLEOTIDE SEQUENCE [LARGE SCALE GENOMIC DNA]</scope>
    <source>
        <strain evidence="5 6">Poly21</strain>
    </source>
</reference>
<dbReference type="Gene3D" id="1.10.10.60">
    <property type="entry name" value="Homeodomain-like"/>
    <property type="match status" value="1"/>
</dbReference>
<evidence type="ECO:0000259" key="4">
    <source>
        <dbReference type="PROSITE" id="PS50977"/>
    </source>
</evidence>
<evidence type="ECO:0000256" key="1">
    <source>
        <dbReference type="ARBA" id="ARBA00023125"/>
    </source>
</evidence>
<evidence type="ECO:0000313" key="6">
    <source>
        <dbReference type="Proteomes" id="UP000319908"/>
    </source>
</evidence>
<feature type="compositionally biased region" description="Acidic residues" evidence="3">
    <location>
        <begin position="28"/>
        <end position="37"/>
    </location>
</feature>
<name>A0A5C6C7L5_9BACT</name>
<dbReference type="PRINTS" id="PR00455">
    <property type="entry name" value="HTHTETR"/>
</dbReference>
<dbReference type="OrthoDB" id="9789566at2"/>
<evidence type="ECO:0000313" key="5">
    <source>
        <dbReference type="EMBL" id="TWU20007.1"/>
    </source>
</evidence>
<dbReference type="PROSITE" id="PS01081">
    <property type="entry name" value="HTH_TETR_1"/>
    <property type="match status" value="1"/>
</dbReference>
<dbReference type="SUPFAM" id="SSF46689">
    <property type="entry name" value="Homeodomain-like"/>
    <property type="match status" value="1"/>
</dbReference>
<dbReference type="PANTHER" id="PTHR30055">
    <property type="entry name" value="HTH-TYPE TRANSCRIPTIONAL REGULATOR RUTR"/>
    <property type="match status" value="1"/>
</dbReference>
<dbReference type="RefSeq" id="WP_146406698.1">
    <property type="nucleotide sequence ID" value="NZ_SJPU01000001.1"/>
</dbReference>
<sequence length="283" mass="31536">MSSSSDPELPLRVTRSPACAEQAREPWPSDDGDDEASEPAGRLIAAAVPVFAQRGYDRATVREIAREAGVNVAAVSYYFGDKMGLYRAVIEDIRDQRQREFPAPAVGDAPPHEMLRRIVRTLLARMLAGDQRGFEAMLMMREMMSPTAVLGVLVREYFKPTFDVLRATIEQLIEPLLAGELNTQAAHEGSTKCAESLVTQVALGVVGQCLYYRIGRPVLEQMIATETLAKHYDLESLCQHITASTLAACGRFDIIQERDRLEHPSSFTNDRRIHLESNGRHEH</sequence>
<dbReference type="Pfam" id="PF09209">
    <property type="entry name" value="CecR_C"/>
    <property type="match status" value="1"/>
</dbReference>
<keyword evidence="1 2" id="KW-0238">DNA-binding</keyword>